<dbReference type="AlphaFoldDB" id="A0A7J7UCW1"/>
<evidence type="ECO:0000256" key="1">
    <source>
        <dbReference type="SAM" id="MobiDB-lite"/>
    </source>
</evidence>
<keyword evidence="3" id="KW-1185">Reference proteome</keyword>
<feature type="region of interest" description="Disordered" evidence="1">
    <location>
        <begin position="1"/>
        <end position="98"/>
    </location>
</feature>
<feature type="compositionally biased region" description="Pro residues" evidence="1">
    <location>
        <begin position="160"/>
        <end position="169"/>
    </location>
</feature>
<sequence length="206" mass="21672">MGAGARAASEGPGPRRRSCRQAVPPRAPAPAVSLRGAGRGGITLPAPGLRSSRSDSRTWKPRAGARSPGVGSWVQGGRGLVGAQRERPGPGEALRPGRALLPWCPPGARLLGARGTLGGEARQENPGRRAGADCNLGFWRSTCGLTTWLIRAPETEWPRPRAPPPPPHPRSGHRPGWRAPSPAWGAQEAAGPRFSLITMFLSLLLL</sequence>
<organism evidence="2 3">
    <name type="scientific">Myotis myotis</name>
    <name type="common">Greater mouse-eared bat</name>
    <name type="synonym">Vespertilio myotis</name>
    <dbReference type="NCBI Taxonomy" id="51298"/>
    <lineage>
        <taxon>Eukaryota</taxon>
        <taxon>Metazoa</taxon>
        <taxon>Chordata</taxon>
        <taxon>Craniata</taxon>
        <taxon>Vertebrata</taxon>
        <taxon>Euteleostomi</taxon>
        <taxon>Mammalia</taxon>
        <taxon>Eutheria</taxon>
        <taxon>Laurasiatheria</taxon>
        <taxon>Chiroptera</taxon>
        <taxon>Yangochiroptera</taxon>
        <taxon>Vespertilionidae</taxon>
        <taxon>Myotis</taxon>
    </lineage>
</organism>
<protein>
    <submittedName>
        <fullName evidence="2">Uncharacterized protein</fullName>
    </submittedName>
</protein>
<feature type="region of interest" description="Disordered" evidence="1">
    <location>
        <begin position="154"/>
        <end position="186"/>
    </location>
</feature>
<dbReference type="Proteomes" id="UP000527355">
    <property type="component" value="Unassembled WGS sequence"/>
</dbReference>
<comment type="caution">
    <text evidence="2">The sequence shown here is derived from an EMBL/GenBank/DDBJ whole genome shotgun (WGS) entry which is preliminary data.</text>
</comment>
<accession>A0A7J7UCW1</accession>
<proteinExistence type="predicted"/>
<evidence type="ECO:0000313" key="2">
    <source>
        <dbReference type="EMBL" id="KAF6310767.1"/>
    </source>
</evidence>
<gene>
    <name evidence="2" type="ORF">mMyoMyo1_008811</name>
</gene>
<name>A0A7J7UCW1_MYOMY</name>
<evidence type="ECO:0000313" key="3">
    <source>
        <dbReference type="Proteomes" id="UP000527355"/>
    </source>
</evidence>
<dbReference type="EMBL" id="JABWUV010000013">
    <property type="protein sequence ID" value="KAF6310767.1"/>
    <property type="molecule type" value="Genomic_DNA"/>
</dbReference>
<reference evidence="2 3" key="1">
    <citation type="journal article" date="2020" name="Nature">
        <title>Six reference-quality genomes reveal evolution of bat adaptations.</title>
        <authorList>
            <person name="Jebb D."/>
            <person name="Huang Z."/>
            <person name="Pippel M."/>
            <person name="Hughes G.M."/>
            <person name="Lavrichenko K."/>
            <person name="Devanna P."/>
            <person name="Winkler S."/>
            <person name="Jermiin L.S."/>
            <person name="Skirmuntt E.C."/>
            <person name="Katzourakis A."/>
            <person name="Burkitt-Gray L."/>
            <person name="Ray D.A."/>
            <person name="Sullivan K.A.M."/>
            <person name="Roscito J.G."/>
            <person name="Kirilenko B.M."/>
            <person name="Davalos L.M."/>
            <person name="Corthals A.P."/>
            <person name="Power M.L."/>
            <person name="Jones G."/>
            <person name="Ransome R.D."/>
            <person name="Dechmann D.K.N."/>
            <person name="Locatelli A.G."/>
            <person name="Puechmaille S.J."/>
            <person name="Fedrigo O."/>
            <person name="Jarvis E.D."/>
            <person name="Hiller M."/>
            <person name="Vernes S.C."/>
            <person name="Myers E.W."/>
            <person name="Teeling E.C."/>
        </authorList>
    </citation>
    <scope>NUCLEOTIDE SEQUENCE [LARGE SCALE GENOMIC DNA]</scope>
    <source>
        <strain evidence="2">MMyoMyo1</strain>
        <tissue evidence="2">Flight muscle</tissue>
    </source>
</reference>